<dbReference type="GO" id="GO:0005886">
    <property type="term" value="C:plasma membrane"/>
    <property type="evidence" value="ECO:0007669"/>
    <property type="project" value="UniProtKB-SubCell"/>
</dbReference>
<dbReference type="InterPro" id="IPR011541">
    <property type="entry name" value="Ni/Co_transpt_high_affinity"/>
</dbReference>
<comment type="caution">
    <text evidence="10">The sequence shown here is derived from an EMBL/GenBank/DDBJ whole genome shotgun (WGS) entry which is preliminary data.</text>
</comment>
<dbReference type="GO" id="GO:0015099">
    <property type="term" value="F:nickel cation transmembrane transporter activity"/>
    <property type="evidence" value="ECO:0007669"/>
    <property type="project" value="UniProtKB-UniRule"/>
</dbReference>
<evidence type="ECO:0000313" key="10">
    <source>
        <dbReference type="EMBL" id="KAF9510957.1"/>
    </source>
</evidence>
<accession>A0A9P6AS55</accession>
<proteinExistence type="inferred from homology"/>
<dbReference type="PANTHER" id="PTHR31611:SF0">
    <property type="entry name" value="HIGH-AFFINITY NICKEL TRANSPORT PROTEIN NIC1"/>
    <property type="match status" value="1"/>
</dbReference>
<evidence type="ECO:0000256" key="9">
    <source>
        <dbReference type="SAM" id="MobiDB-lite"/>
    </source>
</evidence>
<feature type="transmembrane region" description="Helical" evidence="8">
    <location>
        <begin position="272"/>
        <end position="293"/>
    </location>
</feature>
<gene>
    <name evidence="10" type="ORF">BS47DRAFT_1212814</name>
</gene>
<dbReference type="GO" id="GO:0012505">
    <property type="term" value="C:endomembrane system"/>
    <property type="evidence" value="ECO:0007669"/>
    <property type="project" value="UniProtKB-SubCell"/>
</dbReference>
<feature type="transmembrane region" description="Helical" evidence="8">
    <location>
        <begin position="229"/>
        <end position="251"/>
    </location>
</feature>
<keyword evidence="7 8" id="KW-0472">Membrane</keyword>
<dbReference type="Proteomes" id="UP000886523">
    <property type="component" value="Unassembled WGS sequence"/>
</dbReference>
<feature type="compositionally biased region" description="Polar residues" evidence="9">
    <location>
        <begin position="333"/>
        <end position="345"/>
    </location>
</feature>
<feature type="transmembrane region" description="Helical" evidence="8">
    <location>
        <begin position="57"/>
        <end position="74"/>
    </location>
</feature>
<dbReference type="Pfam" id="PF03824">
    <property type="entry name" value="NicO"/>
    <property type="match status" value="2"/>
</dbReference>
<evidence type="ECO:0000256" key="1">
    <source>
        <dbReference type="ARBA" id="ARBA00004127"/>
    </source>
</evidence>
<comment type="similarity">
    <text evidence="2 8">Belongs to the NiCoT transporter (TC 2.A.52) family.</text>
</comment>
<name>A0A9P6AS55_9AGAM</name>
<keyword evidence="3 8" id="KW-0813">Transport</keyword>
<protein>
    <recommendedName>
        <fullName evidence="8">Nickel/cobalt efflux system</fullName>
    </recommendedName>
</protein>
<feature type="region of interest" description="Disordered" evidence="9">
    <location>
        <begin position="315"/>
        <end position="385"/>
    </location>
</feature>
<evidence type="ECO:0000256" key="4">
    <source>
        <dbReference type="ARBA" id="ARBA00022596"/>
    </source>
</evidence>
<reference evidence="10" key="1">
    <citation type="journal article" date="2020" name="Nat. Commun.">
        <title>Large-scale genome sequencing of mycorrhizal fungi provides insights into the early evolution of symbiotic traits.</title>
        <authorList>
            <person name="Miyauchi S."/>
            <person name="Kiss E."/>
            <person name="Kuo A."/>
            <person name="Drula E."/>
            <person name="Kohler A."/>
            <person name="Sanchez-Garcia M."/>
            <person name="Morin E."/>
            <person name="Andreopoulos B."/>
            <person name="Barry K.W."/>
            <person name="Bonito G."/>
            <person name="Buee M."/>
            <person name="Carver A."/>
            <person name="Chen C."/>
            <person name="Cichocki N."/>
            <person name="Clum A."/>
            <person name="Culley D."/>
            <person name="Crous P.W."/>
            <person name="Fauchery L."/>
            <person name="Girlanda M."/>
            <person name="Hayes R.D."/>
            <person name="Keri Z."/>
            <person name="LaButti K."/>
            <person name="Lipzen A."/>
            <person name="Lombard V."/>
            <person name="Magnuson J."/>
            <person name="Maillard F."/>
            <person name="Murat C."/>
            <person name="Nolan M."/>
            <person name="Ohm R.A."/>
            <person name="Pangilinan J."/>
            <person name="Pereira M.F."/>
            <person name="Perotto S."/>
            <person name="Peter M."/>
            <person name="Pfister S."/>
            <person name="Riley R."/>
            <person name="Sitrit Y."/>
            <person name="Stielow J.B."/>
            <person name="Szollosi G."/>
            <person name="Zifcakova L."/>
            <person name="Stursova M."/>
            <person name="Spatafora J.W."/>
            <person name="Tedersoo L."/>
            <person name="Vaario L.M."/>
            <person name="Yamada A."/>
            <person name="Yan M."/>
            <person name="Wang P."/>
            <person name="Xu J."/>
            <person name="Bruns T."/>
            <person name="Baldrian P."/>
            <person name="Vilgalys R."/>
            <person name="Dunand C."/>
            <person name="Henrissat B."/>
            <person name="Grigoriev I.V."/>
            <person name="Hibbett D."/>
            <person name="Nagy L.G."/>
            <person name="Martin F.M."/>
        </authorList>
    </citation>
    <scope>NUCLEOTIDE SEQUENCE</scope>
    <source>
        <strain evidence="10">UP504</strain>
    </source>
</reference>
<evidence type="ECO:0000256" key="7">
    <source>
        <dbReference type="ARBA" id="ARBA00023136"/>
    </source>
</evidence>
<evidence type="ECO:0000256" key="3">
    <source>
        <dbReference type="ARBA" id="ARBA00022448"/>
    </source>
</evidence>
<keyword evidence="4" id="KW-0533">Nickel</keyword>
<evidence type="ECO:0000256" key="8">
    <source>
        <dbReference type="RuleBase" id="RU362101"/>
    </source>
</evidence>
<dbReference type="EMBL" id="MU129007">
    <property type="protein sequence ID" value="KAF9510957.1"/>
    <property type="molecule type" value="Genomic_DNA"/>
</dbReference>
<feature type="transmembrane region" description="Helical" evidence="8">
    <location>
        <begin position="21"/>
        <end position="45"/>
    </location>
</feature>
<comment type="subcellular location">
    <subcellularLocation>
        <location evidence="8">Cell membrane</location>
        <topology evidence="8">Multi-pass membrane protein</topology>
    </subcellularLocation>
    <subcellularLocation>
        <location evidence="1">Endomembrane system</location>
        <topology evidence="1">Multi-pass membrane protein</topology>
    </subcellularLocation>
</comment>
<feature type="transmembrane region" description="Helical" evidence="8">
    <location>
        <begin position="164"/>
        <end position="184"/>
    </location>
</feature>
<sequence length="490" mass="52596">MRISGPIYAGLRRCVPRLPGLSLFGRSLILVISEITANVVLWVLASLLFGLRNESRGILSLCLLAWTLGLRHALDADHISAIDNATRTLISFGQLPVTCGLYFSLGHSSIVIVVVRVFYNVVTSLLRALIGGRWEQNVAIAISSDVYGKIGGIGTVGGIVGSTVSASFLFIIGLANSVILWRIIKHRRMEQRRARMGLVPNDEGFQMAPSIMLRLLGPVTTFVDRPWKVGVLFGFGFDTASSIALLAITALAKKDAKGQPMINRGDIIILPLLFTAGMTLIDSADSIVMLYSYSGFPEHGWQLWEKKRPPVILSESTERASAMPSTDVPRNEPGSSSSRAHAPQSQGGGLQIVDSKNVVSGVSGPSYSDDSAMRTEAGAPTTTPDSELERKLVIKHNTMSTLSIALTLISILVAFSISLITAMGIIAENCRTCHEAAEHDPGLSGKWWRAWQRANNNSGIIGAAIVGLFVSILVAFYAGNGPRGDMAAVM</sequence>
<evidence type="ECO:0000256" key="2">
    <source>
        <dbReference type="ARBA" id="ARBA00010892"/>
    </source>
</evidence>
<dbReference type="PANTHER" id="PTHR31611">
    <property type="entry name" value="HIGH-AFFINITY NICKEL TRANSPORT PROTEIN NIC1"/>
    <property type="match status" value="1"/>
</dbReference>
<dbReference type="InterPro" id="IPR004688">
    <property type="entry name" value="Ni/Co_transpt"/>
</dbReference>
<feature type="transmembrane region" description="Helical" evidence="8">
    <location>
        <begin position="402"/>
        <end position="426"/>
    </location>
</feature>
<evidence type="ECO:0000256" key="5">
    <source>
        <dbReference type="ARBA" id="ARBA00022692"/>
    </source>
</evidence>
<feature type="transmembrane region" description="Helical" evidence="8">
    <location>
        <begin position="459"/>
        <end position="478"/>
    </location>
</feature>
<feature type="compositionally biased region" description="Polar residues" evidence="9">
    <location>
        <begin position="357"/>
        <end position="369"/>
    </location>
</feature>
<evidence type="ECO:0000256" key="6">
    <source>
        <dbReference type="ARBA" id="ARBA00022989"/>
    </source>
</evidence>
<keyword evidence="6 8" id="KW-1133">Transmembrane helix</keyword>
<dbReference type="AlphaFoldDB" id="A0A9P6AS55"/>
<keyword evidence="5 8" id="KW-0812">Transmembrane</keyword>
<keyword evidence="11" id="KW-1185">Reference proteome</keyword>
<organism evidence="10 11">
    <name type="scientific">Hydnum rufescens UP504</name>
    <dbReference type="NCBI Taxonomy" id="1448309"/>
    <lineage>
        <taxon>Eukaryota</taxon>
        <taxon>Fungi</taxon>
        <taxon>Dikarya</taxon>
        <taxon>Basidiomycota</taxon>
        <taxon>Agaricomycotina</taxon>
        <taxon>Agaricomycetes</taxon>
        <taxon>Cantharellales</taxon>
        <taxon>Hydnaceae</taxon>
        <taxon>Hydnum</taxon>
    </lineage>
</organism>
<dbReference type="OrthoDB" id="5197598at2759"/>
<evidence type="ECO:0000313" key="11">
    <source>
        <dbReference type="Proteomes" id="UP000886523"/>
    </source>
</evidence>